<organism evidence="2 3">
    <name type="scientific">Exserohilum turcicum (strain 28A)</name>
    <name type="common">Northern leaf blight fungus</name>
    <name type="synonym">Setosphaeria turcica</name>
    <dbReference type="NCBI Taxonomy" id="671987"/>
    <lineage>
        <taxon>Eukaryota</taxon>
        <taxon>Fungi</taxon>
        <taxon>Dikarya</taxon>
        <taxon>Ascomycota</taxon>
        <taxon>Pezizomycotina</taxon>
        <taxon>Dothideomycetes</taxon>
        <taxon>Pleosporomycetidae</taxon>
        <taxon>Pleosporales</taxon>
        <taxon>Pleosporineae</taxon>
        <taxon>Pleosporaceae</taxon>
        <taxon>Exserohilum</taxon>
    </lineage>
</organism>
<proteinExistence type="predicted"/>
<evidence type="ECO:0000313" key="3">
    <source>
        <dbReference type="Proteomes" id="UP000016935"/>
    </source>
</evidence>
<dbReference type="SUPFAM" id="SSF50494">
    <property type="entry name" value="Trypsin-like serine proteases"/>
    <property type="match status" value="1"/>
</dbReference>
<dbReference type="eggNOG" id="ENOG502SVX0">
    <property type="taxonomic scope" value="Eukaryota"/>
</dbReference>
<feature type="region of interest" description="Disordered" evidence="1">
    <location>
        <begin position="49"/>
        <end position="75"/>
    </location>
</feature>
<dbReference type="HOGENOM" id="CLU_995865_0_0_1"/>
<feature type="compositionally biased region" description="Acidic residues" evidence="1">
    <location>
        <begin position="63"/>
        <end position="75"/>
    </location>
</feature>
<reference evidence="2 3" key="1">
    <citation type="journal article" date="2012" name="PLoS Pathog.">
        <title>Diverse lifestyles and strategies of plant pathogenesis encoded in the genomes of eighteen Dothideomycetes fungi.</title>
        <authorList>
            <person name="Ohm R.A."/>
            <person name="Feau N."/>
            <person name="Henrissat B."/>
            <person name="Schoch C.L."/>
            <person name="Horwitz B.A."/>
            <person name="Barry K.W."/>
            <person name="Condon B.J."/>
            <person name="Copeland A.C."/>
            <person name="Dhillon B."/>
            <person name="Glaser F."/>
            <person name="Hesse C.N."/>
            <person name="Kosti I."/>
            <person name="LaButti K."/>
            <person name="Lindquist E.A."/>
            <person name="Lucas S."/>
            <person name="Salamov A.A."/>
            <person name="Bradshaw R.E."/>
            <person name="Ciuffetti L."/>
            <person name="Hamelin R.C."/>
            <person name="Kema G.H.J."/>
            <person name="Lawrence C."/>
            <person name="Scott J.A."/>
            <person name="Spatafora J.W."/>
            <person name="Turgeon B.G."/>
            <person name="de Wit P.J.G.M."/>
            <person name="Zhong S."/>
            <person name="Goodwin S.B."/>
            <person name="Grigoriev I.V."/>
        </authorList>
    </citation>
    <scope>NUCLEOTIDE SEQUENCE [LARGE SCALE GENOMIC DNA]</scope>
    <source>
        <strain evidence="3">28A</strain>
    </source>
</reference>
<dbReference type="Proteomes" id="UP000016935">
    <property type="component" value="Unassembled WGS sequence"/>
</dbReference>
<protein>
    <recommendedName>
        <fullName evidence="4">Peptidase S1 domain-containing protein</fullName>
    </recommendedName>
</protein>
<dbReference type="GeneID" id="19404049"/>
<reference evidence="2 3" key="2">
    <citation type="journal article" date="2013" name="PLoS Genet.">
        <title>Comparative genome structure, secondary metabolite, and effector coding capacity across Cochliobolus pathogens.</title>
        <authorList>
            <person name="Condon B.J."/>
            <person name="Leng Y."/>
            <person name="Wu D."/>
            <person name="Bushley K.E."/>
            <person name="Ohm R.A."/>
            <person name="Otillar R."/>
            <person name="Martin J."/>
            <person name="Schackwitz W."/>
            <person name="Grimwood J."/>
            <person name="MohdZainudin N."/>
            <person name="Xue C."/>
            <person name="Wang R."/>
            <person name="Manning V.A."/>
            <person name="Dhillon B."/>
            <person name="Tu Z.J."/>
            <person name="Steffenson B.J."/>
            <person name="Salamov A."/>
            <person name="Sun H."/>
            <person name="Lowry S."/>
            <person name="LaButti K."/>
            <person name="Han J."/>
            <person name="Copeland A."/>
            <person name="Lindquist E."/>
            <person name="Barry K."/>
            <person name="Schmutz J."/>
            <person name="Baker S.E."/>
            <person name="Ciuffetti L.M."/>
            <person name="Grigoriev I.V."/>
            <person name="Zhong S."/>
            <person name="Turgeon B.G."/>
        </authorList>
    </citation>
    <scope>NUCLEOTIDE SEQUENCE [LARGE SCALE GENOMIC DNA]</scope>
    <source>
        <strain evidence="3">28A</strain>
    </source>
</reference>
<dbReference type="AlphaFoldDB" id="R0JHF1"/>
<dbReference type="InterPro" id="IPR009003">
    <property type="entry name" value="Peptidase_S1_PA"/>
</dbReference>
<evidence type="ECO:0008006" key="4">
    <source>
        <dbReference type="Google" id="ProtNLM"/>
    </source>
</evidence>
<evidence type="ECO:0000256" key="1">
    <source>
        <dbReference type="SAM" id="MobiDB-lite"/>
    </source>
</evidence>
<accession>R0JHF1</accession>
<gene>
    <name evidence="2" type="ORF">SETTUDRAFT_35735</name>
</gene>
<dbReference type="EMBL" id="KB908877">
    <property type="protein sequence ID" value="EOA80823.1"/>
    <property type="molecule type" value="Genomic_DNA"/>
</dbReference>
<dbReference type="RefSeq" id="XP_008031243.1">
    <property type="nucleotide sequence ID" value="XM_008033052.1"/>
</dbReference>
<evidence type="ECO:0000313" key="2">
    <source>
        <dbReference type="EMBL" id="EOA80823.1"/>
    </source>
</evidence>
<keyword evidence="3" id="KW-1185">Reference proteome</keyword>
<sequence length="292" mass="32375">MEDYDLKCAQLVSDNEPYQISTLTCGVSFVANDNVFALTSAHAFEDNDNEKSDKCALNHVDSTSDDGGLESDDTSALEDYDWGELEVAKEMKQYIPSDLYNPAHSKPEFERHAGYSIFTPSQVLGRSNDPKWASEPNLDWALVEMPFSRIDVEFNSHVPLKLPEKPTPVHVATPSRDLMGTISSIPSYISGSRDFTTLTQIWTVTLDGHREGYLRKGDSGSPVLGFGYMQVYGYITALNSFGEVHVMPLQAVLVQIWKMVQPRSKYSKPRILADQRSSVSVLAKRSGSGAGH</sequence>
<dbReference type="OrthoDB" id="3695411at2759"/>
<name>R0JHF1_EXST2</name>